<sequence>MILFDISGIKEITDNSFSALLGLRRSLHVGEYHAELVAANPGKQVMFAQRLADLLGDMHQQGIAHILAEGIVDIAQVIKIKHHQRESMLLTAVTDTLLQLLLKVIAVSQTCQRVEARLITDGMHGPAQALLGEN</sequence>
<comment type="caution">
    <text evidence="1">The sequence shown here is derived from an EMBL/GenBank/DDBJ whole genome shotgun (WGS) entry which is preliminary data.</text>
</comment>
<dbReference type="OrthoDB" id="9877679at2"/>
<proteinExistence type="predicted"/>
<reference evidence="2" key="1">
    <citation type="journal article" date="2018" name="Front. Microbiol.">
        <title>Genome-Based Analysis Reveals the Taxonomy and Diversity of the Family Idiomarinaceae.</title>
        <authorList>
            <person name="Liu Y."/>
            <person name="Lai Q."/>
            <person name="Shao Z."/>
        </authorList>
    </citation>
    <scope>NUCLEOTIDE SEQUENCE [LARGE SCALE GENOMIC DNA]</scope>
    <source>
        <strain evidence="2">BH195</strain>
    </source>
</reference>
<name>A0A432XWN3_9GAMM</name>
<dbReference type="EMBL" id="PIPW01000002">
    <property type="protein sequence ID" value="RUO53024.1"/>
    <property type="molecule type" value="Genomic_DNA"/>
</dbReference>
<organism evidence="1 2">
    <name type="scientific">Pseudidiomarina halophila</name>
    <dbReference type="NCBI Taxonomy" id="1449799"/>
    <lineage>
        <taxon>Bacteria</taxon>
        <taxon>Pseudomonadati</taxon>
        <taxon>Pseudomonadota</taxon>
        <taxon>Gammaproteobacteria</taxon>
        <taxon>Alteromonadales</taxon>
        <taxon>Idiomarinaceae</taxon>
        <taxon>Pseudidiomarina</taxon>
    </lineage>
</organism>
<evidence type="ECO:0000313" key="2">
    <source>
        <dbReference type="Proteomes" id="UP000287198"/>
    </source>
</evidence>
<protein>
    <submittedName>
        <fullName evidence="1">Uncharacterized protein</fullName>
    </submittedName>
</protein>
<dbReference type="AlphaFoldDB" id="A0A432XWN3"/>
<gene>
    <name evidence="1" type="ORF">CWI69_08340</name>
</gene>
<dbReference type="Proteomes" id="UP000287198">
    <property type="component" value="Unassembled WGS sequence"/>
</dbReference>
<accession>A0A432XWN3</accession>
<keyword evidence="2" id="KW-1185">Reference proteome</keyword>
<evidence type="ECO:0000313" key="1">
    <source>
        <dbReference type="EMBL" id="RUO53024.1"/>
    </source>
</evidence>